<protein>
    <submittedName>
        <fullName evidence="2">Uncharacterized protein</fullName>
    </submittedName>
</protein>
<comment type="caution">
    <text evidence="2">The sequence shown here is derived from an EMBL/GenBank/DDBJ whole genome shotgun (WGS) entry which is preliminary data.</text>
</comment>
<organism evidence="2 3">
    <name type="scientific">Holdemanella biformis</name>
    <dbReference type="NCBI Taxonomy" id="1735"/>
    <lineage>
        <taxon>Bacteria</taxon>
        <taxon>Bacillati</taxon>
        <taxon>Bacillota</taxon>
        <taxon>Erysipelotrichia</taxon>
        <taxon>Erysipelotrichales</taxon>
        <taxon>Erysipelotrichaceae</taxon>
        <taxon>Holdemanella</taxon>
    </lineage>
</organism>
<evidence type="ECO:0000256" key="1">
    <source>
        <dbReference type="SAM" id="Phobius"/>
    </source>
</evidence>
<evidence type="ECO:0000313" key="2">
    <source>
        <dbReference type="EMBL" id="RGS43224.1"/>
    </source>
</evidence>
<proteinExistence type="predicted"/>
<dbReference type="RefSeq" id="WP_118320814.1">
    <property type="nucleotide sequence ID" value="NZ_QRVM01000113.1"/>
</dbReference>
<keyword evidence="1" id="KW-0812">Transmembrane</keyword>
<keyword evidence="1" id="KW-1133">Transmembrane helix</keyword>
<gene>
    <name evidence="2" type="ORF">DWX92_12320</name>
</gene>
<feature type="transmembrane region" description="Helical" evidence="1">
    <location>
        <begin position="30"/>
        <end position="48"/>
    </location>
</feature>
<dbReference type="EMBL" id="QRVM01000113">
    <property type="protein sequence ID" value="RGS43224.1"/>
    <property type="molecule type" value="Genomic_DNA"/>
</dbReference>
<feature type="transmembrane region" description="Helical" evidence="1">
    <location>
        <begin position="6"/>
        <end position="23"/>
    </location>
</feature>
<accession>A0A412IT37</accession>
<dbReference type="Proteomes" id="UP000285274">
    <property type="component" value="Unassembled WGS sequence"/>
</dbReference>
<keyword evidence="1" id="KW-0472">Membrane</keyword>
<dbReference type="AlphaFoldDB" id="A0A412IT37"/>
<sequence>MLALRYLLPFTICMVINFFLTGVGAISKNWIVTLISCILYFVAIIFVPERFYCSTAQCILSFISIFLFFNRGFKKENVEEDERANLPDLPIRNRKS</sequence>
<name>A0A412IT37_9FIRM</name>
<evidence type="ECO:0000313" key="3">
    <source>
        <dbReference type="Proteomes" id="UP000285274"/>
    </source>
</evidence>
<reference evidence="2 3" key="1">
    <citation type="submission" date="2018-08" db="EMBL/GenBank/DDBJ databases">
        <title>A genome reference for cultivated species of the human gut microbiota.</title>
        <authorList>
            <person name="Zou Y."/>
            <person name="Xue W."/>
            <person name="Luo G."/>
        </authorList>
    </citation>
    <scope>NUCLEOTIDE SEQUENCE [LARGE SCALE GENOMIC DNA]</scope>
    <source>
        <strain evidence="2 3">AF22-10AC</strain>
    </source>
</reference>